<protein>
    <submittedName>
        <fullName evidence="1 2">Uncharacterized protein</fullName>
    </submittedName>
</protein>
<organism evidence="1">
    <name type="scientific">Guillardia theta (strain CCMP2712)</name>
    <name type="common">Cryptophyte</name>
    <dbReference type="NCBI Taxonomy" id="905079"/>
    <lineage>
        <taxon>Eukaryota</taxon>
        <taxon>Cryptophyceae</taxon>
        <taxon>Pyrenomonadales</taxon>
        <taxon>Geminigeraceae</taxon>
        <taxon>Guillardia</taxon>
    </lineage>
</organism>
<dbReference type="Proteomes" id="UP000011087">
    <property type="component" value="Unassembled WGS sequence"/>
</dbReference>
<keyword evidence="3" id="KW-1185">Reference proteome</keyword>
<dbReference type="HOGENOM" id="CLU_2404204_0_0_1"/>
<accession>L1IC44</accession>
<evidence type="ECO:0000313" key="2">
    <source>
        <dbReference type="EnsemblProtists" id="EKX33778"/>
    </source>
</evidence>
<dbReference type="EnsemblProtists" id="EKX33778">
    <property type="protein sequence ID" value="EKX33778"/>
    <property type="gene ID" value="GUITHDRAFT_120046"/>
</dbReference>
<name>L1IC44_GUITC</name>
<dbReference type="AlphaFoldDB" id="L1IC44"/>
<reference evidence="1 3" key="1">
    <citation type="journal article" date="2012" name="Nature">
        <title>Algal genomes reveal evolutionary mosaicism and the fate of nucleomorphs.</title>
        <authorList>
            <consortium name="DOE Joint Genome Institute"/>
            <person name="Curtis B.A."/>
            <person name="Tanifuji G."/>
            <person name="Burki F."/>
            <person name="Gruber A."/>
            <person name="Irimia M."/>
            <person name="Maruyama S."/>
            <person name="Arias M.C."/>
            <person name="Ball S.G."/>
            <person name="Gile G.H."/>
            <person name="Hirakawa Y."/>
            <person name="Hopkins J.F."/>
            <person name="Kuo A."/>
            <person name="Rensing S.A."/>
            <person name="Schmutz J."/>
            <person name="Symeonidi A."/>
            <person name="Elias M."/>
            <person name="Eveleigh R.J."/>
            <person name="Herman E.K."/>
            <person name="Klute M.J."/>
            <person name="Nakayama T."/>
            <person name="Obornik M."/>
            <person name="Reyes-Prieto A."/>
            <person name="Armbrust E.V."/>
            <person name="Aves S.J."/>
            <person name="Beiko R.G."/>
            <person name="Coutinho P."/>
            <person name="Dacks J.B."/>
            <person name="Durnford D.G."/>
            <person name="Fast N.M."/>
            <person name="Green B.R."/>
            <person name="Grisdale C.J."/>
            <person name="Hempel F."/>
            <person name="Henrissat B."/>
            <person name="Hoppner M.P."/>
            <person name="Ishida K."/>
            <person name="Kim E."/>
            <person name="Koreny L."/>
            <person name="Kroth P.G."/>
            <person name="Liu Y."/>
            <person name="Malik S.B."/>
            <person name="Maier U.G."/>
            <person name="McRose D."/>
            <person name="Mock T."/>
            <person name="Neilson J.A."/>
            <person name="Onodera N.T."/>
            <person name="Poole A.M."/>
            <person name="Pritham E.J."/>
            <person name="Richards T.A."/>
            <person name="Rocap G."/>
            <person name="Roy S.W."/>
            <person name="Sarai C."/>
            <person name="Schaack S."/>
            <person name="Shirato S."/>
            <person name="Slamovits C.H."/>
            <person name="Spencer D.F."/>
            <person name="Suzuki S."/>
            <person name="Worden A.Z."/>
            <person name="Zauner S."/>
            <person name="Barry K."/>
            <person name="Bell C."/>
            <person name="Bharti A.K."/>
            <person name="Crow J.A."/>
            <person name="Grimwood J."/>
            <person name="Kramer R."/>
            <person name="Lindquist E."/>
            <person name="Lucas S."/>
            <person name="Salamov A."/>
            <person name="McFadden G.I."/>
            <person name="Lane C.E."/>
            <person name="Keeling P.J."/>
            <person name="Gray M.W."/>
            <person name="Grigoriev I.V."/>
            <person name="Archibald J.M."/>
        </authorList>
    </citation>
    <scope>NUCLEOTIDE SEQUENCE</scope>
    <source>
        <strain evidence="1 3">CCMP2712</strain>
    </source>
</reference>
<proteinExistence type="predicted"/>
<evidence type="ECO:0000313" key="1">
    <source>
        <dbReference type="EMBL" id="EKX33778.1"/>
    </source>
</evidence>
<dbReference type="KEGG" id="gtt:GUITHDRAFT_120046"/>
<reference evidence="2" key="3">
    <citation type="submission" date="2016-03" db="UniProtKB">
        <authorList>
            <consortium name="EnsemblProtists"/>
        </authorList>
    </citation>
    <scope>IDENTIFICATION</scope>
</reference>
<dbReference type="EMBL" id="JH993130">
    <property type="protein sequence ID" value="EKX33778.1"/>
    <property type="molecule type" value="Genomic_DNA"/>
</dbReference>
<gene>
    <name evidence="1" type="ORF">GUITHDRAFT_120046</name>
</gene>
<evidence type="ECO:0000313" key="3">
    <source>
        <dbReference type="Proteomes" id="UP000011087"/>
    </source>
</evidence>
<dbReference type="RefSeq" id="XP_005820758.1">
    <property type="nucleotide sequence ID" value="XM_005820701.1"/>
</dbReference>
<sequence length="94" mass="10572">MFPTSRALPVLVRASKACSWSLRRSISTKGGWSWPVVNQGNRTFGKMKGLQDVLRPEASAQSETQAMEDEAACREDTIVTWKDLIHRPEVGQRK</sequence>
<dbReference type="PaxDb" id="55529-EKX33778"/>
<dbReference type="GeneID" id="17290503"/>
<reference evidence="3" key="2">
    <citation type="submission" date="2012-11" db="EMBL/GenBank/DDBJ databases">
        <authorList>
            <person name="Kuo A."/>
            <person name="Curtis B.A."/>
            <person name="Tanifuji G."/>
            <person name="Burki F."/>
            <person name="Gruber A."/>
            <person name="Irimia M."/>
            <person name="Maruyama S."/>
            <person name="Arias M.C."/>
            <person name="Ball S.G."/>
            <person name="Gile G.H."/>
            <person name="Hirakawa Y."/>
            <person name="Hopkins J.F."/>
            <person name="Rensing S.A."/>
            <person name="Schmutz J."/>
            <person name="Symeonidi A."/>
            <person name="Elias M."/>
            <person name="Eveleigh R.J."/>
            <person name="Herman E.K."/>
            <person name="Klute M.J."/>
            <person name="Nakayama T."/>
            <person name="Obornik M."/>
            <person name="Reyes-Prieto A."/>
            <person name="Armbrust E.V."/>
            <person name="Aves S.J."/>
            <person name="Beiko R.G."/>
            <person name="Coutinho P."/>
            <person name="Dacks J.B."/>
            <person name="Durnford D.G."/>
            <person name="Fast N.M."/>
            <person name="Green B.R."/>
            <person name="Grisdale C."/>
            <person name="Hempe F."/>
            <person name="Henrissat B."/>
            <person name="Hoppner M.P."/>
            <person name="Ishida K.-I."/>
            <person name="Kim E."/>
            <person name="Koreny L."/>
            <person name="Kroth P.G."/>
            <person name="Liu Y."/>
            <person name="Malik S.-B."/>
            <person name="Maier U.G."/>
            <person name="McRose D."/>
            <person name="Mock T."/>
            <person name="Neilson J.A."/>
            <person name="Onodera N.T."/>
            <person name="Poole A.M."/>
            <person name="Pritham E.J."/>
            <person name="Richards T.A."/>
            <person name="Rocap G."/>
            <person name="Roy S.W."/>
            <person name="Sarai C."/>
            <person name="Schaack S."/>
            <person name="Shirato S."/>
            <person name="Slamovits C.H."/>
            <person name="Spencer D.F."/>
            <person name="Suzuki S."/>
            <person name="Worden A.Z."/>
            <person name="Zauner S."/>
            <person name="Barry K."/>
            <person name="Bell C."/>
            <person name="Bharti A.K."/>
            <person name="Crow J.A."/>
            <person name="Grimwood J."/>
            <person name="Kramer R."/>
            <person name="Lindquist E."/>
            <person name="Lucas S."/>
            <person name="Salamov A."/>
            <person name="McFadden G.I."/>
            <person name="Lane C.E."/>
            <person name="Keeling P.J."/>
            <person name="Gray M.W."/>
            <person name="Grigoriev I.V."/>
            <person name="Archibald J.M."/>
        </authorList>
    </citation>
    <scope>NUCLEOTIDE SEQUENCE</scope>
    <source>
        <strain evidence="3">CCMP2712</strain>
    </source>
</reference>